<dbReference type="Gene3D" id="1.20.1720.10">
    <property type="entry name" value="Multidrug resistance protein D"/>
    <property type="match status" value="1"/>
</dbReference>
<evidence type="ECO:0000313" key="11">
    <source>
        <dbReference type="EMBL" id="EDQ03216.1"/>
    </source>
</evidence>
<evidence type="ECO:0000256" key="4">
    <source>
        <dbReference type="ARBA" id="ARBA00022475"/>
    </source>
</evidence>
<dbReference type="SUPFAM" id="SSF103473">
    <property type="entry name" value="MFS general substrate transporter"/>
    <property type="match status" value="1"/>
</dbReference>
<dbReference type="NCBIfam" id="TIGR00710">
    <property type="entry name" value="efflux_Bcr_CflA"/>
    <property type="match status" value="1"/>
</dbReference>
<feature type="transmembrane region" description="Helical" evidence="8">
    <location>
        <begin position="227"/>
        <end position="251"/>
    </location>
</feature>
<keyword evidence="3 8" id="KW-0813">Transport</keyword>
<evidence type="ECO:0000256" key="1">
    <source>
        <dbReference type="ARBA" id="ARBA00004651"/>
    </source>
</evidence>
<organism evidence="11 12">
    <name type="scientific">Sulfitobacter indolifex HEL-45</name>
    <dbReference type="NCBI Taxonomy" id="391624"/>
    <lineage>
        <taxon>Bacteria</taxon>
        <taxon>Pseudomonadati</taxon>
        <taxon>Pseudomonadota</taxon>
        <taxon>Alphaproteobacteria</taxon>
        <taxon>Rhodobacterales</taxon>
        <taxon>Roseobacteraceae</taxon>
        <taxon>Sulfitobacter</taxon>
    </lineage>
</organism>
<dbReference type="PROSITE" id="PS50850">
    <property type="entry name" value="MFS"/>
    <property type="match status" value="1"/>
</dbReference>
<name>A0ABM9X179_9RHOB</name>
<comment type="caution">
    <text evidence="11">The sequence shown here is derived from an EMBL/GenBank/DDBJ whole genome shotgun (WGS) entry which is preliminary data.</text>
</comment>
<dbReference type="PROSITE" id="PS00216">
    <property type="entry name" value="SUGAR_TRANSPORT_1"/>
    <property type="match status" value="1"/>
</dbReference>
<feature type="domain" description="Major facilitator superfamily (MFS) profile" evidence="10">
    <location>
        <begin position="21"/>
        <end position="408"/>
    </location>
</feature>
<dbReference type="Proteomes" id="UP000003257">
    <property type="component" value="Unassembled WGS sequence"/>
</dbReference>
<proteinExistence type="inferred from homology"/>
<dbReference type="PANTHER" id="PTHR23502:SF132">
    <property type="entry name" value="POLYAMINE TRANSPORTER 2-RELATED"/>
    <property type="match status" value="1"/>
</dbReference>
<gene>
    <name evidence="11" type="ORF">OIHEL45_19456</name>
</gene>
<evidence type="ECO:0000259" key="10">
    <source>
        <dbReference type="PROSITE" id="PS50850"/>
    </source>
</evidence>
<reference evidence="11 12" key="1">
    <citation type="submission" date="2007-11" db="EMBL/GenBank/DDBJ databases">
        <authorList>
            <person name="Wagner-Dobler I."/>
            <person name="Ferriera S."/>
            <person name="Johnson J."/>
            <person name="Kravitz S."/>
            <person name="Beeson K."/>
            <person name="Sutton G."/>
            <person name="Rogers Y.-H."/>
            <person name="Friedman R."/>
            <person name="Frazier M."/>
            <person name="Venter J.C."/>
        </authorList>
    </citation>
    <scope>NUCLEOTIDE SEQUENCE [LARGE SCALE GENOMIC DNA]</scope>
    <source>
        <strain evidence="11 12">HEL-45</strain>
    </source>
</reference>
<dbReference type="EMBL" id="ABID01000031">
    <property type="protein sequence ID" value="EDQ03216.1"/>
    <property type="molecule type" value="Genomic_DNA"/>
</dbReference>
<feature type="transmembrane region" description="Helical" evidence="8">
    <location>
        <begin position="148"/>
        <end position="170"/>
    </location>
</feature>
<feature type="transmembrane region" description="Helical" evidence="8">
    <location>
        <begin position="24"/>
        <end position="47"/>
    </location>
</feature>
<evidence type="ECO:0000256" key="8">
    <source>
        <dbReference type="RuleBase" id="RU365088"/>
    </source>
</evidence>
<feature type="transmembrane region" description="Helical" evidence="8">
    <location>
        <begin position="357"/>
        <end position="376"/>
    </location>
</feature>
<evidence type="ECO:0000256" key="5">
    <source>
        <dbReference type="ARBA" id="ARBA00022692"/>
    </source>
</evidence>
<keyword evidence="5 8" id="KW-0812">Transmembrane</keyword>
<dbReference type="RefSeq" id="WP_007121209.1">
    <property type="nucleotide sequence ID" value="NZ_ABID01000031.1"/>
</dbReference>
<keyword evidence="8" id="KW-0997">Cell inner membrane</keyword>
<accession>A0ABM9X179</accession>
<feature type="transmembrane region" description="Helical" evidence="8">
    <location>
        <begin position="90"/>
        <end position="109"/>
    </location>
</feature>
<comment type="subcellular location">
    <subcellularLocation>
        <location evidence="8">Cell inner membrane</location>
        <topology evidence="8">Multi-pass membrane protein</topology>
    </subcellularLocation>
    <subcellularLocation>
        <location evidence="1">Cell membrane</location>
        <topology evidence="1">Multi-pass membrane protein</topology>
    </subcellularLocation>
</comment>
<protein>
    <recommendedName>
        <fullName evidence="8">Bcr/CflA family efflux transporter</fullName>
    </recommendedName>
</protein>
<keyword evidence="6 8" id="KW-1133">Transmembrane helix</keyword>
<evidence type="ECO:0000256" key="2">
    <source>
        <dbReference type="ARBA" id="ARBA00006236"/>
    </source>
</evidence>
<dbReference type="InterPro" id="IPR005829">
    <property type="entry name" value="Sugar_transporter_CS"/>
</dbReference>
<dbReference type="InterPro" id="IPR020846">
    <property type="entry name" value="MFS_dom"/>
</dbReference>
<feature type="transmembrane region" description="Helical" evidence="8">
    <location>
        <begin position="382"/>
        <end position="401"/>
    </location>
</feature>
<comment type="similarity">
    <text evidence="2 8">Belongs to the major facilitator superfamily. Bcr/CmlA family.</text>
</comment>
<feature type="transmembrane region" description="Helical" evidence="8">
    <location>
        <begin position="115"/>
        <end position="136"/>
    </location>
</feature>
<evidence type="ECO:0000256" key="9">
    <source>
        <dbReference type="SAM" id="MobiDB-lite"/>
    </source>
</evidence>
<feature type="transmembrane region" description="Helical" evidence="8">
    <location>
        <begin position="325"/>
        <end position="345"/>
    </location>
</feature>
<dbReference type="PANTHER" id="PTHR23502">
    <property type="entry name" value="MAJOR FACILITATOR SUPERFAMILY"/>
    <property type="match status" value="1"/>
</dbReference>
<dbReference type="InterPro" id="IPR004812">
    <property type="entry name" value="Efflux_drug-R_Bcr/CmlA"/>
</dbReference>
<evidence type="ECO:0000256" key="3">
    <source>
        <dbReference type="ARBA" id="ARBA00022448"/>
    </source>
</evidence>
<keyword evidence="4" id="KW-1003">Cell membrane</keyword>
<feature type="transmembrane region" description="Helical" evidence="8">
    <location>
        <begin position="263"/>
        <end position="281"/>
    </location>
</feature>
<sequence>MSDLDHLADETTKKTPVRMSVRRVSLLGALFIATGPIAMALYTPAMAEIVSAYDTTSSLVKMTLTLYFGGFATAQLIAGPLSDALGRRPVIIGFMMIFVAASLLSLAAPTIESLIVARFVQGIGASAGVAISRALVRDLFEGDESSRIMNLMGIILAVAPALAPTLGGVLVTHAGWQSVFVAMMSFGIAVIAATVWGLRETVVPDRSRLNLRQLAQSYVTLMTNRHFMATSLTIAGAIGAIYALATILPFILMQVLGFTPTKFGLGMLMQSGSFFAGSLVVRQLMKHHSAYRLVVPGLGVILFGSALILTLLVGPPSFLRVMVPVAFYTFGIAFVMPAMSTAALAPFPNIAGAASSLMGFLQMGAGLLIGSLAALFDDPVVALAVLIPMMGTVASLSYVVYRMNPHLAEPEPRKEVISGPPAGRTWLPSKKK</sequence>
<feature type="transmembrane region" description="Helical" evidence="8">
    <location>
        <begin position="293"/>
        <end position="313"/>
    </location>
</feature>
<dbReference type="Pfam" id="PF07690">
    <property type="entry name" value="MFS_1"/>
    <property type="match status" value="1"/>
</dbReference>
<dbReference type="InterPro" id="IPR036259">
    <property type="entry name" value="MFS_trans_sf"/>
</dbReference>
<keyword evidence="12" id="KW-1185">Reference proteome</keyword>
<dbReference type="CDD" id="cd17320">
    <property type="entry name" value="MFS_MdfA_MDR_like"/>
    <property type="match status" value="1"/>
</dbReference>
<evidence type="ECO:0000256" key="6">
    <source>
        <dbReference type="ARBA" id="ARBA00022989"/>
    </source>
</evidence>
<evidence type="ECO:0000313" key="12">
    <source>
        <dbReference type="Proteomes" id="UP000003257"/>
    </source>
</evidence>
<evidence type="ECO:0000256" key="7">
    <source>
        <dbReference type="ARBA" id="ARBA00023136"/>
    </source>
</evidence>
<feature type="transmembrane region" description="Helical" evidence="8">
    <location>
        <begin position="59"/>
        <end position="78"/>
    </location>
</feature>
<keyword evidence="7 8" id="KW-0472">Membrane</keyword>
<feature type="region of interest" description="Disordered" evidence="9">
    <location>
        <begin position="411"/>
        <end position="432"/>
    </location>
</feature>
<dbReference type="InterPro" id="IPR011701">
    <property type="entry name" value="MFS"/>
</dbReference>
<dbReference type="PRINTS" id="PR01036">
    <property type="entry name" value="TCRTETB"/>
</dbReference>
<feature type="transmembrane region" description="Helical" evidence="8">
    <location>
        <begin position="176"/>
        <end position="198"/>
    </location>
</feature>